<proteinExistence type="predicted"/>
<gene>
    <name evidence="1" type="ORF">orf00028</name>
</gene>
<sequence>MSLWDTLPIELQEIITEKSFQLVREDYIKANHKKHNKNKKKRERSLLTADMIRYIMSNTDAIEMIHWAFPVELTELELLIDPPLVEVRDYDYNEFYEIFLQRAIDYLEDPTHHNEWICPSEDQWITMFMKLNNFHRTHKHLDILSEIDGTPDLFVWLEYQKDPDTELSREKRHSLRSLSVRLPPIKRS</sequence>
<reference evidence="1" key="1">
    <citation type="journal article" date="2020" name="Sci. Adv.">
        <title>Virus-host coexistence in phytoplankton through the genomic lens.</title>
        <authorList>
            <person name="Yau S."/>
            <person name="Krasovec M."/>
            <person name="Benites L.F."/>
            <person name="Rombauts S."/>
            <person name="Groussin M."/>
            <person name="Vancaester E."/>
            <person name="Aury J.M."/>
            <person name="Derelle E."/>
            <person name="Desdevises Y."/>
            <person name="Escande M.L."/>
            <person name="Grimsley N."/>
            <person name="Guy J."/>
            <person name="Moreau H."/>
            <person name="Sanchez-Brosseau S."/>
            <person name="van de Peer Y."/>
            <person name="Vandepoele K."/>
            <person name="Gourbiere S."/>
            <person name="Piganeau G."/>
        </authorList>
    </citation>
    <scope>NUCLEOTIDE SEQUENCE</scope>
    <source>
        <strain evidence="1">OmV2</strain>
    </source>
</reference>
<organism evidence="1">
    <name type="scientific">Ostreococcus mediterraneus virus 2</name>
    <dbReference type="NCBI Taxonomy" id="2726183"/>
    <lineage>
        <taxon>Viruses</taxon>
        <taxon>Varidnaviria</taxon>
        <taxon>Bamfordvirae</taxon>
        <taxon>Nucleocytoviricota</taxon>
        <taxon>Megaviricetes</taxon>
        <taxon>Algavirales</taxon>
        <taxon>Phycodnaviridae</taxon>
        <taxon>Prasinovirus</taxon>
    </lineage>
</organism>
<accession>A0A6H1QUJ2</accession>
<dbReference type="EMBL" id="MN688676">
    <property type="protein sequence ID" value="QIZ31073.1"/>
    <property type="molecule type" value="Genomic_DNA"/>
</dbReference>
<name>A0A6H1QUJ2_9PHYC</name>
<evidence type="ECO:0008006" key="2">
    <source>
        <dbReference type="Google" id="ProtNLM"/>
    </source>
</evidence>
<evidence type="ECO:0000313" key="1">
    <source>
        <dbReference type="EMBL" id="QIZ31073.1"/>
    </source>
</evidence>
<protein>
    <recommendedName>
        <fullName evidence="2">Helicase-associated domain-containing protein</fullName>
    </recommendedName>
</protein>